<dbReference type="EMBL" id="CP115450">
    <property type="protein sequence ID" value="WBP91384.1"/>
    <property type="molecule type" value="Genomic_DNA"/>
</dbReference>
<dbReference type="Gene3D" id="2.40.128.340">
    <property type="match status" value="2"/>
</dbReference>
<feature type="domain" description="SGNH hydrolase-type esterase" evidence="3">
    <location>
        <begin position="241"/>
        <end position="429"/>
    </location>
</feature>
<dbReference type="PANTHER" id="PTHR43784:SF2">
    <property type="entry name" value="GDSL-LIKE LIPASE_ACYLHYDROLASE, PUTATIVE (AFU_ORTHOLOGUE AFUA_2G00820)-RELATED"/>
    <property type="match status" value="1"/>
</dbReference>
<proteinExistence type="predicted"/>
<evidence type="ECO:0000313" key="5">
    <source>
        <dbReference type="Proteomes" id="UP001212821"/>
    </source>
</evidence>
<accession>A0ABY7QG42</accession>
<dbReference type="Pfam" id="PF13472">
    <property type="entry name" value="Lipase_GDSL_2"/>
    <property type="match status" value="1"/>
</dbReference>
<dbReference type="SUPFAM" id="SSF69318">
    <property type="entry name" value="Integrin alpha N-terminal domain"/>
    <property type="match status" value="1"/>
</dbReference>
<keyword evidence="5" id="KW-1185">Reference proteome</keyword>
<dbReference type="InterPro" id="IPR006311">
    <property type="entry name" value="TAT_signal"/>
</dbReference>
<evidence type="ECO:0000259" key="3">
    <source>
        <dbReference type="Pfam" id="PF13472"/>
    </source>
</evidence>
<dbReference type="Proteomes" id="UP001212821">
    <property type="component" value="Chromosome"/>
</dbReference>
<sequence>MDIAHRPPRARRSALTAALILGAFAALPPTATAYATTGCGQAPTVLPSRPGATLPVPSAWTGSWGTAMGSAGPSASSGVTGQQTLRMVIHTSIGGPSARIHLVNTFSPDPVTIGHVTIAAQDVTAARNGHLATASATPLTLTFGGSDQAVIPPGGELYSDPAAFPVAADENLLVSIWLPNGVTTAPYHAYTLTTSSTTAPGDGADHTLDTGGVGFPTTYTYWAYLNGLDVTAAGSGGTVVAFGDSQVDGGHTDQDSNSRWADDYGRVLSAQPTPAGIVNKGISGNRILTDGTGGRITYGQSALNRFDRDVLSQTGVQSVVFYEGINDITMDDASDPAIETGIQQLASRAHAVGLRFTVATIPGFQGYDGYTAARDQVRQCVNNWIRTTPDIDGFHDFDQATRDPLNPGAAFAGYVDTDHLHFTTNGNQVLANVLAPQPAPARPSLTFSQTTAGAFHGKGTSDLVARNDNDGHLYEWAGHGDGSFAPPVDLTGGWGSFSQTTAGDFRGTGHADLMAREDSSGNLYLWPGNGDGTFGSRVLVTGGWGPFSQTTAGDFRGTGHADLMAREDSSGNLYLWPGNGDGTFGSRVLVTGGWGPFSQTTAGDFRGTGRADLMAREDSSGNLYLWPGNGDGTFGSRVLVTGGWGPFSQTTAGDFRGTGRADLIARNDTYDALDEWVNTGEASFSHPFRLTDW</sequence>
<dbReference type="Pfam" id="PF13517">
    <property type="entry name" value="FG-GAP_3"/>
    <property type="match status" value="2"/>
</dbReference>
<dbReference type="InterPro" id="IPR013830">
    <property type="entry name" value="SGNH_hydro"/>
</dbReference>
<dbReference type="Gene3D" id="3.40.50.1110">
    <property type="entry name" value="SGNH hydrolase"/>
    <property type="match status" value="1"/>
</dbReference>
<feature type="signal peptide" evidence="2">
    <location>
        <begin position="1"/>
        <end position="33"/>
    </location>
</feature>
<reference evidence="5" key="1">
    <citation type="submission" date="2022-12" db="EMBL/GenBank/DDBJ databases">
        <authorList>
            <person name="Mo P."/>
        </authorList>
    </citation>
    <scope>NUCLEOTIDE SEQUENCE [LARGE SCALE GENOMIC DNA]</scope>
    <source>
        <strain evidence="5">HUAS 3-15</strain>
    </source>
</reference>
<name>A0ABY7QG42_9ACTN</name>
<dbReference type="InterPro" id="IPR053140">
    <property type="entry name" value="GDSL_Rv0518-like"/>
</dbReference>
<dbReference type="RefSeq" id="WP_270150678.1">
    <property type="nucleotide sequence ID" value="NZ_CP115450.1"/>
</dbReference>
<protein>
    <submittedName>
        <fullName evidence="4">FG-GAP-like repeat-containing protein</fullName>
    </submittedName>
</protein>
<dbReference type="InterPro" id="IPR028994">
    <property type="entry name" value="Integrin_alpha_N"/>
</dbReference>
<dbReference type="PROSITE" id="PS51318">
    <property type="entry name" value="TAT"/>
    <property type="match status" value="1"/>
</dbReference>
<evidence type="ECO:0000256" key="1">
    <source>
        <dbReference type="ARBA" id="ARBA00022729"/>
    </source>
</evidence>
<dbReference type="PANTHER" id="PTHR43784">
    <property type="entry name" value="GDSL-LIKE LIPASE/ACYLHYDROLASE, PUTATIVE (AFU_ORTHOLOGUE AFUA_2G00820)-RELATED"/>
    <property type="match status" value="1"/>
</dbReference>
<evidence type="ECO:0000313" key="4">
    <source>
        <dbReference type="EMBL" id="WBP91384.1"/>
    </source>
</evidence>
<keyword evidence="1 2" id="KW-0732">Signal</keyword>
<dbReference type="InterPro" id="IPR036514">
    <property type="entry name" value="SGNH_hydro_sf"/>
</dbReference>
<organism evidence="4 5">
    <name type="scientific">Kitasatospora cathayae</name>
    <dbReference type="NCBI Taxonomy" id="3004092"/>
    <lineage>
        <taxon>Bacteria</taxon>
        <taxon>Bacillati</taxon>
        <taxon>Actinomycetota</taxon>
        <taxon>Actinomycetes</taxon>
        <taxon>Kitasatosporales</taxon>
        <taxon>Streptomycetaceae</taxon>
        <taxon>Kitasatospora</taxon>
    </lineage>
</organism>
<gene>
    <name evidence="4" type="ORF">O1G21_39575</name>
</gene>
<dbReference type="SUPFAM" id="SSF52266">
    <property type="entry name" value="SGNH hydrolase"/>
    <property type="match status" value="1"/>
</dbReference>
<dbReference type="InterPro" id="IPR013517">
    <property type="entry name" value="FG-GAP"/>
</dbReference>
<feature type="chain" id="PRO_5047548923" evidence="2">
    <location>
        <begin position="34"/>
        <end position="693"/>
    </location>
</feature>
<evidence type="ECO:0000256" key="2">
    <source>
        <dbReference type="SAM" id="SignalP"/>
    </source>
</evidence>